<evidence type="ECO:0000313" key="2">
    <source>
        <dbReference type="EMBL" id="ADB18106.1"/>
    </source>
</evidence>
<dbReference type="KEGG" id="psl:Psta_3443"/>
<dbReference type="Gene3D" id="3.30.950.30">
    <property type="entry name" value="Schlafen, AAA domain"/>
    <property type="match status" value="1"/>
</dbReference>
<name>D2QY29_PIRSD</name>
<dbReference type="Pfam" id="PF04326">
    <property type="entry name" value="SLFN_AlbA_2"/>
    <property type="match status" value="1"/>
</dbReference>
<dbReference type="STRING" id="530564.Psta_3443"/>
<protein>
    <submittedName>
        <fullName evidence="2">Putative transcriptional regulator</fullName>
    </submittedName>
</protein>
<keyword evidence="3" id="KW-1185">Reference proteome</keyword>
<dbReference type="AlphaFoldDB" id="D2QY29"/>
<dbReference type="EMBL" id="CP001848">
    <property type="protein sequence ID" value="ADB18106.1"/>
    <property type="molecule type" value="Genomic_DNA"/>
</dbReference>
<dbReference type="InterPro" id="IPR038461">
    <property type="entry name" value="Schlafen_AlbA_2_dom_sf"/>
</dbReference>
<dbReference type="OrthoDB" id="231487at2"/>
<dbReference type="eggNOG" id="COG2865">
    <property type="taxonomic scope" value="Bacteria"/>
</dbReference>
<sequence length="337" mass="37430">MATSLARQFFEKAVAGGSAFLKNLVTEQQVETEWLDFKGVSRMDNTQMSGNWSKFICGFANNEGGVVVWGIDARKDSNGVDCACGLSLSADPALLRSRLQELHPRATDPPLRGVESVAIHETGDSGPGFVVSYVPESDVKPHRAELMENKPYYLRVGDSFHNPSPSLLRNLFFPRSSTKLRVSVQPDWQKVNVPMAAPPPKDMEVIYRFHLHNAGIVTARDVFLIIETEPEGLAIETPFKVNKAETEFGTGIDFPRPLHPSSNSHVCAVRYRVAASNRTSLPLTAFVPQLTNFAANFTIYAADMQPSKLRVEVGDRDLDLKRKKWSFPILEENGQRA</sequence>
<gene>
    <name evidence="2" type="ordered locus">Psta_3443</name>
</gene>
<evidence type="ECO:0000259" key="1">
    <source>
        <dbReference type="Pfam" id="PF04326"/>
    </source>
</evidence>
<dbReference type="HOGENOM" id="CLU_843721_0_0_0"/>
<evidence type="ECO:0000313" key="3">
    <source>
        <dbReference type="Proteomes" id="UP000001887"/>
    </source>
</evidence>
<dbReference type="Proteomes" id="UP000001887">
    <property type="component" value="Chromosome"/>
</dbReference>
<organism evidence="2 3">
    <name type="scientific">Pirellula staleyi (strain ATCC 27377 / DSM 6068 / ICPB 4128)</name>
    <name type="common">Pirella staleyi</name>
    <dbReference type="NCBI Taxonomy" id="530564"/>
    <lineage>
        <taxon>Bacteria</taxon>
        <taxon>Pseudomonadati</taxon>
        <taxon>Planctomycetota</taxon>
        <taxon>Planctomycetia</taxon>
        <taxon>Pirellulales</taxon>
        <taxon>Pirellulaceae</taxon>
        <taxon>Pirellula</taxon>
    </lineage>
</organism>
<dbReference type="InterPro" id="IPR007421">
    <property type="entry name" value="Schlafen_AlbA_2_dom"/>
</dbReference>
<feature type="domain" description="Schlafen AlbA-2" evidence="1">
    <location>
        <begin position="31"/>
        <end position="159"/>
    </location>
</feature>
<proteinExistence type="predicted"/>
<reference evidence="2 3" key="1">
    <citation type="journal article" date="2009" name="Stand. Genomic Sci.">
        <title>Complete genome sequence of Pirellula staleyi type strain (ATCC 27377).</title>
        <authorList>
            <person name="Clum A."/>
            <person name="Tindall B.J."/>
            <person name="Sikorski J."/>
            <person name="Ivanova N."/>
            <person name="Mavrommatis K."/>
            <person name="Lucas S."/>
            <person name="Glavina del Rio T."/>
            <person name="Nolan M."/>
            <person name="Chen F."/>
            <person name="Tice H."/>
            <person name="Pitluck S."/>
            <person name="Cheng J.F."/>
            <person name="Chertkov O."/>
            <person name="Brettin T."/>
            <person name="Han C."/>
            <person name="Detter J.C."/>
            <person name="Kuske C."/>
            <person name="Bruce D."/>
            <person name="Goodwin L."/>
            <person name="Ovchinikova G."/>
            <person name="Pati A."/>
            <person name="Mikhailova N."/>
            <person name="Chen A."/>
            <person name="Palaniappan K."/>
            <person name="Land M."/>
            <person name="Hauser L."/>
            <person name="Chang Y.J."/>
            <person name="Jeffries C.D."/>
            <person name="Chain P."/>
            <person name="Rohde M."/>
            <person name="Goker M."/>
            <person name="Bristow J."/>
            <person name="Eisen J.A."/>
            <person name="Markowitz V."/>
            <person name="Hugenholtz P."/>
            <person name="Kyrpides N.C."/>
            <person name="Klenk H.P."/>
            <person name="Lapidus A."/>
        </authorList>
    </citation>
    <scope>NUCLEOTIDE SEQUENCE [LARGE SCALE GENOMIC DNA]</scope>
    <source>
        <strain evidence="3">ATCC 27377 / DSM 6068 / ICPB 4128</strain>
    </source>
</reference>
<accession>D2QY29</accession>